<feature type="compositionally biased region" description="Polar residues" evidence="1">
    <location>
        <begin position="489"/>
        <end position="500"/>
    </location>
</feature>
<evidence type="ECO:0000313" key="3">
    <source>
        <dbReference type="Proteomes" id="UP000054565"/>
    </source>
</evidence>
<feature type="compositionally biased region" description="Basic and acidic residues" evidence="1">
    <location>
        <begin position="14"/>
        <end position="25"/>
    </location>
</feature>
<feature type="region of interest" description="Disordered" evidence="1">
    <location>
        <begin position="1"/>
        <end position="127"/>
    </location>
</feature>
<feature type="region of interest" description="Disordered" evidence="1">
    <location>
        <begin position="343"/>
        <end position="385"/>
    </location>
</feature>
<feature type="compositionally biased region" description="Basic and acidic residues" evidence="1">
    <location>
        <begin position="81"/>
        <end position="91"/>
    </location>
</feature>
<protein>
    <submittedName>
        <fullName evidence="2">Uncharacterized protein</fullName>
    </submittedName>
</protein>
<dbReference type="Proteomes" id="UP000054565">
    <property type="component" value="Unassembled WGS sequence"/>
</dbReference>
<accession>A0A0J7B8B8</accession>
<feature type="region of interest" description="Disordered" evidence="1">
    <location>
        <begin position="143"/>
        <end position="175"/>
    </location>
</feature>
<evidence type="ECO:0000256" key="1">
    <source>
        <dbReference type="SAM" id="MobiDB-lite"/>
    </source>
</evidence>
<proteinExistence type="predicted"/>
<dbReference type="EMBL" id="DS028096">
    <property type="protein sequence ID" value="KMP06222.1"/>
    <property type="molecule type" value="Genomic_DNA"/>
</dbReference>
<reference evidence="3" key="1">
    <citation type="journal article" date="2010" name="Genome Res.">
        <title>Population genomic sequencing of Coccidioides fungi reveals recent hybridization and transposon control.</title>
        <authorList>
            <person name="Neafsey D.E."/>
            <person name="Barker B.M."/>
            <person name="Sharpton T.J."/>
            <person name="Stajich J.E."/>
            <person name="Park D.J."/>
            <person name="Whiston E."/>
            <person name="Hung C.-Y."/>
            <person name="McMahan C."/>
            <person name="White J."/>
            <person name="Sykes S."/>
            <person name="Heiman D."/>
            <person name="Young S."/>
            <person name="Zeng Q."/>
            <person name="Abouelleil A."/>
            <person name="Aftuck L."/>
            <person name="Bessette D."/>
            <person name="Brown A."/>
            <person name="FitzGerald M."/>
            <person name="Lui A."/>
            <person name="Macdonald J.P."/>
            <person name="Priest M."/>
            <person name="Orbach M.J."/>
            <person name="Galgiani J.N."/>
            <person name="Kirkland T.N."/>
            <person name="Cole G.T."/>
            <person name="Birren B.W."/>
            <person name="Henn M.R."/>
            <person name="Taylor J.W."/>
            <person name="Rounsley S.D."/>
        </authorList>
    </citation>
    <scope>NUCLEOTIDE SEQUENCE [LARGE SCALE GENOMIC DNA]</scope>
    <source>
        <strain evidence="3">RMSCC 2394</strain>
    </source>
</reference>
<feature type="region of interest" description="Disordered" evidence="1">
    <location>
        <begin position="686"/>
        <end position="770"/>
    </location>
</feature>
<feature type="region of interest" description="Disordered" evidence="1">
    <location>
        <begin position="627"/>
        <end position="668"/>
    </location>
</feature>
<feature type="region of interest" description="Disordered" evidence="1">
    <location>
        <begin position="188"/>
        <end position="211"/>
    </location>
</feature>
<feature type="compositionally biased region" description="Low complexity" evidence="1">
    <location>
        <begin position="712"/>
        <end position="721"/>
    </location>
</feature>
<feature type="region of interest" description="Disordered" evidence="1">
    <location>
        <begin position="474"/>
        <end position="500"/>
    </location>
</feature>
<feature type="region of interest" description="Disordered" evidence="1">
    <location>
        <begin position="525"/>
        <end position="545"/>
    </location>
</feature>
<gene>
    <name evidence="2" type="ORF">CIRG_05903</name>
</gene>
<feature type="compositionally biased region" description="Polar residues" evidence="1">
    <location>
        <begin position="118"/>
        <end position="127"/>
    </location>
</feature>
<sequence length="770" mass="84002">MASFWHRLFGRESNSADRKPKDSPKKKLAGHRRSISQLLSSPMRKFSDRETSPQPPPHPPTKHRVRISCHERIHYPIYNPDDPRHNPEVRNRPPRRVLRKSLDQAAAPRTVSPKKASPSKSLRQARSNLKALADSIRPKSIFNRKSIPSFPEATSSASEPGRSQLGTLPPKSEDGAFVHRSLPVDIPSNCSASKATNNDPQPKSFSPSTAAMSDEATSLYGTKPSLKTKLSCTPMLSRLFDRQSRRTRYSSELDSRKSSSDAIIAGTGFNRNSQLKTDDDGGDLSGDDIFGPLCDMETPSSRHGAPTAPHIRFKIHDPTRSPHSKIPEPSVFLKSPIPCSTTIEHDSKVSSDDASISSPACQTTVRLPSSRRQGSSQNSDSRLSLEPGMWMSRKNCWTSQPPIHPPSECNTEKDPNFGAELCRTDCRIAESDDSLVSNPLLGRWLVSMGAFGSESELKLFDALSLSGSSGSPKSVESKFTSCHHGALASPNQQNQMTGDQSELHPFVSDEAKDVANASDQHRYLSGSTIAGSSDDRQETTQAPSGANQNCAIVNLNPRISMLRRILSECHQDPIDPLPSGLQFMIEAIDRTSGLELDCADEKEVFQSPAKLFPIGLSESLREEQLRLRRSSLSQSEAGQRECAPPLTENLCTEDGSPRKRSRHSNMRLSISTDLLAPISLGDSSDHGITPEICSSTDTGRSAGILSRKEGSSSDSHGSSQSEPMSSTTYATTFSSISSIRDFDKDKNQNTFSSSKEVAKGSDVGSGKRNI</sequence>
<feature type="compositionally biased region" description="Polar residues" evidence="1">
    <location>
        <begin position="359"/>
        <end position="382"/>
    </location>
</feature>
<organism evidence="2 3">
    <name type="scientific">Coccidioides immitis RMSCC 2394</name>
    <dbReference type="NCBI Taxonomy" id="404692"/>
    <lineage>
        <taxon>Eukaryota</taxon>
        <taxon>Fungi</taxon>
        <taxon>Dikarya</taxon>
        <taxon>Ascomycota</taxon>
        <taxon>Pezizomycotina</taxon>
        <taxon>Eurotiomycetes</taxon>
        <taxon>Eurotiomycetidae</taxon>
        <taxon>Onygenales</taxon>
        <taxon>Onygenaceae</taxon>
        <taxon>Coccidioides</taxon>
    </lineage>
</organism>
<dbReference type="AlphaFoldDB" id="A0A0J7B8B8"/>
<name>A0A0J7B8B8_COCIT</name>
<feature type="compositionally biased region" description="Polar residues" evidence="1">
    <location>
        <begin position="722"/>
        <end position="738"/>
    </location>
</feature>
<dbReference type="OrthoDB" id="4201115at2759"/>
<evidence type="ECO:0000313" key="2">
    <source>
        <dbReference type="EMBL" id="KMP06222.1"/>
    </source>
</evidence>